<dbReference type="EMBL" id="AAXD02000036">
    <property type="protein sequence ID" value="EDN82735.1"/>
    <property type="molecule type" value="Genomic_DNA"/>
</dbReference>
<evidence type="ECO:0000313" key="2">
    <source>
        <dbReference type="Proteomes" id="UP000003773"/>
    </source>
</evidence>
<dbReference type="AlphaFoldDB" id="A7A6N4"/>
<protein>
    <submittedName>
        <fullName evidence="1">Uncharacterized protein</fullName>
    </submittedName>
</protein>
<comment type="caution">
    <text evidence="1">The sequence shown here is derived from an EMBL/GenBank/DDBJ whole genome shotgun (WGS) entry which is preliminary data.</text>
</comment>
<accession>A7A6N4</accession>
<evidence type="ECO:0000313" key="1">
    <source>
        <dbReference type="EMBL" id="EDN82735.1"/>
    </source>
</evidence>
<reference evidence="1 2" key="1">
    <citation type="submission" date="2007-04" db="EMBL/GenBank/DDBJ databases">
        <authorList>
            <person name="Fulton L."/>
            <person name="Clifton S."/>
            <person name="Fulton B."/>
            <person name="Xu J."/>
            <person name="Minx P."/>
            <person name="Pepin K.H."/>
            <person name="Johnson M."/>
            <person name="Thiruvilangam P."/>
            <person name="Bhonagiri V."/>
            <person name="Nash W.E."/>
            <person name="Mardis E.R."/>
            <person name="Wilson R.K."/>
        </authorList>
    </citation>
    <scope>NUCLEOTIDE SEQUENCE [LARGE SCALE GENOMIC DNA]</scope>
    <source>
        <strain evidence="1 2">L2-32</strain>
    </source>
</reference>
<dbReference type="HOGENOM" id="CLU_3230236_0_0_11"/>
<reference evidence="1 2" key="2">
    <citation type="submission" date="2007-05" db="EMBL/GenBank/DDBJ databases">
        <title>Draft genome sequence of Bifidobacterium adolescentis (L2-32).</title>
        <authorList>
            <person name="Sudarsanam P."/>
            <person name="Ley R."/>
            <person name="Guruge J."/>
            <person name="Turnbaugh P.J."/>
            <person name="Mahowald M."/>
            <person name="Liep D."/>
            <person name="Gordon J."/>
        </authorList>
    </citation>
    <scope>NUCLEOTIDE SEQUENCE [LARGE SCALE GENOMIC DNA]</scope>
    <source>
        <strain evidence="1 2">L2-32</strain>
    </source>
</reference>
<sequence>MYAFARKGRIDFRRFFKPAAAAFAGSAISAWDAASRVPAFLSS</sequence>
<gene>
    <name evidence="1" type="ORF">BIFADO_01517</name>
</gene>
<proteinExistence type="predicted"/>
<organism evidence="1 2">
    <name type="scientific">Bifidobacterium adolescentis L2-32</name>
    <dbReference type="NCBI Taxonomy" id="411481"/>
    <lineage>
        <taxon>Bacteria</taxon>
        <taxon>Bacillati</taxon>
        <taxon>Actinomycetota</taxon>
        <taxon>Actinomycetes</taxon>
        <taxon>Bifidobacteriales</taxon>
        <taxon>Bifidobacteriaceae</taxon>
        <taxon>Bifidobacterium</taxon>
    </lineage>
</organism>
<dbReference type="Proteomes" id="UP000003773">
    <property type="component" value="Unassembled WGS sequence"/>
</dbReference>
<name>A7A6N4_BIFAD</name>